<reference evidence="2 3" key="1">
    <citation type="submission" date="2016-02" db="EMBL/GenBank/DDBJ databases">
        <title>Complete genome sequence of Geobacillus subterraneus KCTC 3922T.</title>
        <authorList>
            <person name="Lee D.-W."/>
            <person name="Lee Y.-J."/>
            <person name="Lee S.-J."/>
            <person name="Park G.-S."/>
            <person name="Lee S.-J."/>
            <person name="Shin J.-H."/>
        </authorList>
    </citation>
    <scope>NUCLEOTIDE SEQUENCE [LARGE SCALE GENOMIC DNA]</scope>
    <source>
        <strain evidence="2 3">KCTC 3922</strain>
    </source>
</reference>
<proteinExistence type="predicted"/>
<protein>
    <submittedName>
        <fullName evidence="2">Uncharacterized protein</fullName>
    </submittedName>
</protein>
<keyword evidence="3" id="KW-1185">Reference proteome</keyword>
<dbReference type="GeneID" id="32407390"/>
<evidence type="ECO:0000256" key="1">
    <source>
        <dbReference type="SAM" id="Phobius"/>
    </source>
</evidence>
<evidence type="ECO:0000313" key="3">
    <source>
        <dbReference type="Proteomes" id="UP000076226"/>
    </source>
</evidence>
<feature type="transmembrane region" description="Helical" evidence="1">
    <location>
        <begin position="12"/>
        <end position="28"/>
    </location>
</feature>
<sequence>MQGKGERIMTIRRLLGFALIFLAISMFIEQIWWVGGICFLIGVGMATKSPIDRKWRKKSIYGKHRE</sequence>
<accession>A0ABM6ABI0</accession>
<keyword evidence="1" id="KW-0472">Membrane</keyword>
<dbReference type="Proteomes" id="UP000076226">
    <property type="component" value="Chromosome"/>
</dbReference>
<gene>
    <name evidence="2" type="ORF">GS3922_08225</name>
</gene>
<evidence type="ECO:0000313" key="2">
    <source>
        <dbReference type="EMBL" id="AMX83649.1"/>
    </source>
</evidence>
<name>A0ABM6ABI0_9BACL</name>
<organism evidence="2 3">
    <name type="scientific">Geobacillus subterraneus</name>
    <dbReference type="NCBI Taxonomy" id="129338"/>
    <lineage>
        <taxon>Bacteria</taxon>
        <taxon>Bacillati</taxon>
        <taxon>Bacillota</taxon>
        <taxon>Bacilli</taxon>
        <taxon>Bacillales</taxon>
        <taxon>Anoxybacillaceae</taxon>
        <taxon>Geobacillus</taxon>
    </lineage>
</organism>
<dbReference type="EMBL" id="CP014342">
    <property type="protein sequence ID" value="AMX83649.1"/>
    <property type="molecule type" value="Genomic_DNA"/>
</dbReference>
<keyword evidence="1" id="KW-0812">Transmembrane</keyword>
<keyword evidence="1" id="KW-1133">Transmembrane helix</keyword>